<accession>A0A1R1XNP0</accession>
<reference evidence="1 2" key="1">
    <citation type="submission" date="2017-01" db="EMBL/GenBank/DDBJ databases">
        <authorList>
            <person name="Mah S.A."/>
            <person name="Swanson W.J."/>
            <person name="Moy G.W."/>
            <person name="Vacquier V.D."/>
        </authorList>
    </citation>
    <scope>NUCLEOTIDE SEQUENCE [LARGE SCALE GENOMIC DNA]</scope>
    <source>
        <strain evidence="1 2">GSMNP</strain>
    </source>
</reference>
<dbReference type="Proteomes" id="UP000187283">
    <property type="component" value="Unassembled WGS sequence"/>
</dbReference>
<evidence type="ECO:0000313" key="1">
    <source>
        <dbReference type="EMBL" id="OMJ16267.1"/>
    </source>
</evidence>
<proteinExistence type="predicted"/>
<sequence length="84" mass="9818">MTESNPSVLALQNDFFSSPSNLNYCFLFTEQNLECFLKDFSGPVFVHNFDSSSEENREAATYRRNHTWDLFRFTFLYSASPVKI</sequence>
<gene>
    <name evidence="1" type="ORF">AYI70_g6723</name>
</gene>
<dbReference type="AlphaFoldDB" id="A0A1R1XNP0"/>
<dbReference type="EMBL" id="LSSN01002390">
    <property type="protein sequence ID" value="OMJ16267.1"/>
    <property type="molecule type" value="Genomic_DNA"/>
</dbReference>
<comment type="caution">
    <text evidence="1">The sequence shown here is derived from an EMBL/GenBank/DDBJ whole genome shotgun (WGS) entry which is preliminary data.</text>
</comment>
<evidence type="ECO:0000313" key="2">
    <source>
        <dbReference type="Proteomes" id="UP000187283"/>
    </source>
</evidence>
<keyword evidence="2" id="KW-1185">Reference proteome</keyword>
<organism evidence="1 2">
    <name type="scientific">Smittium culicis</name>
    <dbReference type="NCBI Taxonomy" id="133412"/>
    <lineage>
        <taxon>Eukaryota</taxon>
        <taxon>Fungi</taxon>
        <taxon>Fungi incertae sedis</taxon>
        <taxon>Zoopagomycota</taxon>
        <taxon>Kickxellomycotina</taxon>
        <taxon>Harpellomycetes</taxon>
        <taxon>Harpellales</taxon>
        <taxon>Legeriomycetaceae</taxon>
        <taxon>Smittium</taxon>
    </lineage>
</organism>
<name>A0A1R1XNP0_9FUNG</name>
<protein>
    <submittedName>
        <fullName evidence="1">Uncharacterized protein</fullName>
    </submittedName>
</protein>